<dbReference type="GO" id="GO:0032051">
    <property type="term" value="F:clathrin light chain binding"/>
    <property type="evidence" value="ECO:0007669"/>
    <property type="project" value="TreeGrafter"/>
</dbReference>
<dbReference type="Gene3D" id="1.20.1410.10">
    <property type="entry name" value="I/LWEQ domain"/>
    <property type="match status" value="1"/>
</dbReference>
<dbReference type="SUPFAM" id="SSF109885">
    <property type="entry name" value="I/LWEQ domain"/>
    <property type="match status" value="1"/>
</dbReference>
<evidence type="ECO:0000256" key="7">
    <source>
        <dbReference type="SAM" id="MobiDB-lite"/>
    </source>
</evidence>
<keyword evidence="4" id="KW-0254">Endocytosis</keyword>
<comment type="similarity">
    <text evidence="2">Belongs to the SLA2 family.</text>
</comment>
<dbReference type="GeneTree" id="ENSGT00940000153594"/>
<accession>A0A8C4N4W9</accession>
<protein>
    <recommendedName>
        <fullName evidence="8">I/LWEQ domain-containing protein</fullName>
    </recommendedName>
</protein>
<reference evidence="9" key="1">
    <citation type="submission" date="2025-08" db="UniProtKB">
        <authorList>
            <consortium name="Ensembl"/>
        </authorList>
    </citation>
    <scope>IDENTIFICATION</scope>
</reference>
<dbReference type="GO" id="GO:0080025">
    <property type="term" value="F:phosphatidylinositol-3,5-bisphosphate binding"/>
    <property type="evidence" value="ECO:0007669"/>
    <property type="project" value="TreeGrafter"/>
</dbReference>
<dbReference type="GO" id="GO:0030864">
    <property type="term" value="C:cortical actin cytoskeleton"/>
    <property type="evidence" value="ECO:0007669"/>
    <property type="project" value="TreeGrafter"/>
</dbReference>
<evidence type="ECO:0000256" key="2">
    <source>
        <dbReference type="ARBA" id="ARBA00010135"/>
    </source>
</evidence>
<dbReference type="InterPro" id="IPR011417">
    <property type="entry name" value="ANTH_dom"/>
</dbReference>
<reference evidence="9" key="2">
    <citation type="submission" date="2025-09" db="UniProtKB">
        <authorList>
            <consortium name="Ensembl"/>
        </authorList>
    </citation>
    <scope>IDENTIFICATION</scope>
</reference>
<dbReference type="PANTHER" id="PTHR10407:SF15">
    <property type="entry name" value="HUNTINGTIN INTERACTING PROTEIN 1"/>
    <property type="match status" value="1"/>
</dbReference>
<keyword evidence="5" id="KW-0175">Coiled coil</keyword>
<evidence type="ECO:0000256" key="5">
    <source>
        <dbReference type="ARBA" id="ARBA00023054"/>
    </source>
</evidence>
<dbReference type="PANTHER" id="PTHR10407">
    <property type="entry name" value="HUNTINGTIN INTERACTING PROTEIN 1"/>
    <property type="match status" value="1"/>
</dbReference>
<dbReference type="InterPro" id="IPR002558">
    <property type="entry name" value="ILWEQ_dom"/>
</dbReference>
<dbReference type="Pfam" id="PF07651">
    <property type="entry name" value="ANTH"/>
    <property type="match status" value="1"/>
</dbReference>
<dbReference type="Proteomes" id="UP000694388">
    <property type="component" value="Unplaced"/>
</dbReference>
<dbReference type="InterPro" id="IPR032422">
    <property type="entry name" value="HIP1_clath-bd"/>
</dbReference>
<keyword evidence="3" id="KW-0963">Cytoplasm</keyword>
<dbReference type="GO" id="GO:0043325">
    <property type="term" value="F:phosphatidylinositol-3,4-bisphosphate binding"/>
    <property type="evidence" value="ECO:0007669"/>
    <property type="project" value="TreeGrafter"/>
</dbReference>
<feature type="region of interest" description="Disordered" evidence="7">
    <location>
        <begin position="263"/>
        <end position="288"/>
    </location>
</feature>
<dbReference type="Gene3D" id="1.20.5.1700">
    <property type="match status" value="1"/>
</dbReference>
<comment type="subcellular location">
    <subcellularLocation>
        <location evidence="1">Cytoplasm</location>
    </subcellularLocation>
</comment>
<sequence>MTQAGQCRLAPLTQVIQDSSHLYDYVVRLLFRLHSSLPADTLLGHRERFNDQFCRLRKYFHKSRNLQYFKRLIQIPCLPEKSPDFLRASALAEHVSPVVVIPDEEEPELEPEPEPQPLLIPEPNITEGPDEKDLLIERLRQEIRALHTELQSFKSEAQKVVKSLRERVRELEAELDSDRSCRERVQADTLALQAELDGLRLQQAEQVQQGLTEAEKKVQASEQRYGKMKEKHAELVKTHAELLRKSAEVSKILNEIQKEREQEKCQQKEQEQASEQAYSQVRQQAEEQGIRAEKLEQERHEAKMHLDSLKLSLQAAEQMSITAQGQMMAVESEREQLQKDLAELEKTLAERKLELDKQSQQSVEELQLLQKLLAVKTQDEENLLEKLTRQRLALLKAAVTEAEGRVREAMDTLSDPLHLSCKASPEFLEGRAQAALEATDKVMEGHARFLSDPEDAVDLLQGVSAFGYLLSDAMVHGSATSHQAGGDSAEDLVETCRVSGEEALRFLSTLADDDCRAQASAHDVQTQLKHLLELAQALRPCGRDVQQQELGDLVEQEMAATSSAVEDAAARIEEMLNKSRAADTGVKLEVNERILASCTELMQVSLRNCW</sequence>
<dbReference type="PROSITE" id="PS50945">
    <property type="entry name" value="I_LWEQ"/>
    <property type="match status" value="1"/>
</dbReference>
<dbReference type="InterPro" id="IPR030224">
    <property type="entry name" value="Sla2_fam"/>
</dbReference>
<name>A0A8C4N4W9_EPTBU</name>
<dbReference type="GO" id="GO:0051015">
    <property type="term" value="F:actin filament binding"/>
    <property type="evidence" value="ECO:0007669"/>
    <property type="project" value="TreeGrafter"/>
</dbReference>
<dbReference type="AlphaFoldDB" id="A0A8C4N4W9"/>
<evidence type="ECO:0000256" key="4">
    <source>
        <dbReference type="ARBA" id="ARBA00022583"/>
    </source>
</evidence>
<dbReference type="GO" id="GO:0006897">
    <property type="term" value="P:endocytosis"/>
    <property type="evidence" value="ECO:0007669"/>
    <property type="project" value="UniProtKB-KW"/>
</dbReference>
<evidence type="ECO:0000313" key="9">
    <source>
        <dbReference type="Ensembl" id="ENSEBUP00000001112.1"/>
    </source>
</evidence>
<evidence type="ECO:0000256" key="6">
    <source>
        <dbReference type="ARBA" id="ARBA00023203"/>
    </source>
</evidence>
<keyword evidence="6" id="KW-0009">Actin-binding</keyword>
<dbReference type="GO" id="GO:0030136">
    <property type="term" value="C:clathrin-coated vesicle"/>
    <property type="evidence" value="ECO:0007669"/>
    <property type="project" value="TreeGrafter"/>
</dbReference>
<feature type="region of interest" description="Disordered" evidence="7">
    <location>
        <begin position="105"/>
        <end position="127"/>
    </location>
</feature>
<dbReference type="Pfam" id="PF16515">
    <property type="entry name" value="HIP1_clath_bdg"/>
    <property type="match status" value="1"/>
</dbReference>
<organism evidence="9 10">
    <name type="scientific">Eptatretus burgeri</name>
    <name type="common">Inshore hagfish</name>
    <dbReference type="NCBI Taxonomy" id="7764"/>
    <lineage>
        <taxon>Eukaryota</taxon>
        <taxon>Metazoa</taxon>
        <taxon>Chordata</taxon>
        <taxon>Craniata</taxon>
        <taxon>Vertebrata</taxon>
        <taxon>Cyclostomata</taxon>
        <taxon>Myxini</taxon>
        <taxon>Myxiniformes</taxon>
        <taxon>Myxinidae</taxon>
        <taxon>Eptatretinae</taxon>
        <taxon>Eptatretus</taxon>
    </lineage>
</organism>
<dbReference type="GO" id="GO:0035615">
    <property type="term" value="F:clathrin adaptor activity"/>
    <property type="evidence" value="ECO:0007669"/>
    <property type="project" value="TreeGrafter"/>
</dbReference>
<dbReference type="GO" id="GO:0048268">
    <property type="term" value="P:clathrin coat assembly"/>
    <property type="evidence" value="ECO:0007669"/>
    <property type="project" value="TreeGrafter"/>
</dbReference>
<evidence type="ECO:0000259" key="8">
    <source>
        <dbReference type="PROSITE" id="PS50945"/>
    </source>
</evidence>
<evidence type="ECO:0000256" key="1">
    <source>
        <dbReference type="ARBA" id="ARBA00004496"/>
    </source>
</evidence>
<dbReference type="GO" id="GO:0007015">
    <property type="term" value="P:actin filament organization"/>
    <property type="evidence" value="ECO:0007669"/>
    <property type="project" value="TreeGrafter"/>
</dbReference>
<dbReference type="Ensembl" id="ENSEBUT00000001430.1">
    <property type="protein sequence ID" value="ENSEBUP00000001112.1"/>
    <property type="gene ID" value="ENSEBUG00000001047.1"/>
</dbReference>
<keyword evidence="10" id="KW-1185">Reference proteome</keyword>
<dbReference type="FunFam" id="1.20.5.1700:FF:000002">
    <property type="entry name" value="Huntingtin interacting protein 1"/>
    <property type="match status" value="1"/>
</dbReference>
<evidence type="ECO:0000256" key="3">
    <source>
        <dbReference type="ARBA" id="ARBA00022490"/>
    </source>
</evidence>
<proteinExistence type="inferred from homology"/>
<dbReference type="InterPro" id="IPR035964">
    <property type="entry name" value="I/LWEQ_dom_sf"/>
</dbReference>
<evidence type="ECO:0000313" key="10">
    <source>
        <dbReference type="Proteomes" id="UP000694388"/>
    </source>
</evidence>
<dbReference type="Gene3D" id="6.10.250.920">
    <property type="match status" value="1"/>
</dbReference>
<dbReference type="OMA" id="DQMRHMP"/>
<feature type="domain" description="I/LWEQ" evidence="8">
    <location>
        <begin position="542"/>
        <end position="610"/>
    </location>
</feature>